<sequence length="555" mass="59400">MKIHDLPQGSPEWLAYRAQHFNASDAPAMMGCSPYKTRAQLLRELHTGIAAEVDAGQQKRFDNGHRAEALARPLAEKIIGEDFYPVTGSEGRLSASFDGLTMDERQGFEHKALNAELKAAFDAMHAEHFREVGEDAAGCRLLPIYHRVQMEQQLHISGAERILFMASEWTADGELVEERHCWYYPDAELRAQILRGWDQFAADLAAYVLPAAAEPAPVGKAPDLLPALRIEVTGQVTASNLAEFKATALATIRAVNRTLKTDQDFADADKAVKWCADVESRLKAAKEHALSQTADIEALFRALDEIGAEAKTVRLDLDKLVTKRKTEVKEEAVAKARRALDEHVASLNAEIAPMRITVGPVDFAGAIKGLRSIASMQDALDTALAGAKIGAGSAARLVRGNVATFQAEAAGFEFLFADLGALVHKAADDFRALVTARIATHKAAEDARAKAKAEAEAKAAAETPAPAPAAPAPIAAAAPAPMTSRGGSGGSLKRRTYFEPMKLTTLFGFPADVTVTAGPDGVVTLSGAVRLGCAADADEFKRRMGQLMQSAEATA</sequence>
<dbReference type="GO" id="GO:0004519">
    <property type="term" value="F:endonuclease activity"/>
    <property type="evidence" value="ECO:0007669"/>
    <property type="project" value="UniProtKB-KW"/>
</dbReference>
<dbReference type="InterPro" id="IPR011335">
    <property type="entry name" value="Restrct_endonuc-II-like"/>
</dbReference>
<evidence type="ECO:0000259" key="2">
    <source>
        <dbReference type="Pfam" id="PF09588"/>
    </source>
</evidence>
<evidence type="ECO:0000313" key="3">
    <source>
        <dbReference type="EMBL" id="CAB4159809.1"/>
    </source>
</evidence>
<proteinExistence type="predicted"/>
<evidence type="ECO:0000256" key="1">
    <source>
        <dbReference type="SAM" id="MobiDB-lite"/>
    </source>
</evidence>
<feature type="domain" description="YqaJ viral recombinase" evidence="2">
    <location>
        <begin position="12"/>
        <end position="160"/>
    </location>
</feature>
<organism evidence="3">
    <name type="scientific">uncultured Caudovirales phage</name>
    <dbReference type="NCBI Taxonomy" id="2100421"/>
    <lineage>
        <taxon>Viruses</taxon>
        <taxon>Duplodnaviria</taxon>
        <taxon>Heunggongvirae</taxon>
        <taxon>Uroviricota</taxon>
        <taxon>Caudoviricetes</taxon>
        <taxon>Peduoviridae</taxon>
        <taxon>Maltschvirus</taxon>
        <taxon>Maltschvirus maltsch</taxon>
    </lineage>
</organism>
<keyword evidence="3" id="KW-0255">Endonuclease</keyword>
<dbReference type="Pfam" id="PF09588">
    <property type="entry name" value="YqaJ"/>
    <property type="match status" value="1"/>
</dbReference>
<reference evidence="3" key="1">
    <citation type="submission" date="2020-04" db="EMBL/GenBank/DDBJ databases">
        <authorList>
            <person name="Chiriac C."/>
            <person name="Salcher M."/>
            <person name="Ghai R."/>
            <person name="Kavagutti S V."/>
        </authorList>
    </citation>
    <scope>NUCLEOTIDE SEQUENCE</scope>
</reference>
<keyword evidence="3" id="KW-0540">Nuclease</keyword>
<dbReference type="InterPro" id="IPR011604">
    <property type="entry name" value="PDDEXK-like_dom_sf"/>
</dbReference>
<feature type="region of interest" description="Disordered" evidence="1">
    <location>
        <begin position="449"/>
        <end position="472"/>
    </location>
</feature>
<dbReference type="PIRSF" id="PIRSF028503">
    <property type="entry name" value="UCP028503"/>
    <property type="match status" value="1"/>
</dbReference>
<name>A0A6J5NKA5_9CAUD</name>
<keyword evidence="3" id="KW-0378">Hydrolase</keyword>
<dbReference type="EMBL" id="LR796695">
    <property type="protein sequence ID" value="CAB4159809.1"/>
    <property type="molecule type" value="Genomic_DNA"/>
</dbReference>
<gene>
    <name evidence="3" type="ORF">UFOVP726_37</name>
</gene>
<feature type="compositionally biased region" description="Basic and acidic residues" evidence="1">
    <location>
        <begin position="449"/>
        <end position="459"/>
    </location>
</feature>
<dbReference type="SUPFAM" id="SSF52980">
    <property type="entry name" value="Restriction endonuclease-like"/>
    <property type="match status" value="1"/>
</dbReference>
<dbReference type="InterPro" id="IPR016889">
    <property type="entry name" value="UCP028503"/>
</dbReference>
<dbReference type="Gene3D" id="3.90.320.10">
    <property type="match status" value="1"/>
</dbReference>
<protein>
    <submittedName>
        <fullName evidence="3">COG5377 Phage-related protein, predicted endonuclease</fullName>
    </submittedName>
</protein>
<accession>A0A6J5NKA5</accession>
<dbReference type="InterPro" id="IPR019080">
    <property type="entry name" value="YqaJ_viral_recombinase"/>
</dbReference>